<feature type="region of interest" description="Disordered" evidence="1">
    <location>
        <begin position="67"/>
        <end position="87"/>
    </location>
</feature>
<dbReference type="Proteomes" id="UP000321820">
    <property type="component" value="Chromosome"/>
</dbReference>
<name>A0A5B9E361_9BACT</name>
<dbReference type="EMBL" id="CP042806">
    <property type="protein sequence ID" value="QEE26763.1"/>
    <property type="molecule type" value="Genomic_DNA"/>
</dbReference>
<keyword evidence="2" id="KW-0812">Transmembrane</keyword>
<organism evidence="3 4">
    <name type="scientific">Terriglobus albidus</name>
    <dbReference type="NCBI Taxonomy" id="1592106"/>
    <lineage>
        <taxon>Bacteria</taxon>
        <taxon>Pseudomonadati</taxon>
        <taxon>Acidobacteriota</taxon>
        <taxon>Terriglobia</taxon>
        <taxon>Terriglobales</taxon>
        <taxon>Acidobacteriaceae</taxon>
        <taxon>Terriglobus</taxon>
    </lineage>
</organism>
<protein>
    <submittedName>
        <fullName evidence="3">Uncharacterized protein</fullName>
    </submittedName>
</protein>
<dbReference type="AlphaFoldDB" id="A0A5B9E361"/>
<feature type="region of interest" description="Disordered" evidence="1">
    <location>
        <begin position="1"/>
        <end position="34"/>
    </location>
</feature>
<gene>
    <name evidence="3" type="ORF">FTW19_01335</name>
</gene>
<evidence type="ECO:0000313" key="4">
    <source>
        <dbReference type="Proteomes" id="UP000321820"/>
    </source>
</evidence>
<evidence type="ECO:0000256" key="1">
    <source>
        <dbReference type="SAM" id="MobiDB-lite"/>
    </source>
</evidence>
<keyword evidence="4" id="KW-1185">Reference proteome</keyword>
<sequence length="87" mass="10012">MGREADPSPSAQDDKQKRHSQVAQKVLPTGSEPCHHRGIMYKRSIVLTLLVLFCFAPLADAMMARPHHTRVRAHRRHKAARRHYHRG</sequence>
<keyword evidence="2" id="KW-1133">Transmembrane helix</keyword>
<accession>A0A5B9E361</accession>
<feature type="compositionally biased region" description="Basic and acidic residues" evidence="1">
    <location>
        <begin position="1"/>
        <end position="16"/>
    </location>
</feature>
<keyword evidence="2" id="KW-0472">Membrane</keyword>
<dbReference type="KEGG" id="talb:FTW19_01335"/>
<evidence type="ECO:0000313" key="3">
    <source>
        <dbReference type="EMBL" id="QEE26763.1"/>
    </source>
</evidence>
<evidence type="ECO:0000256" key="2">
    <source>
        <dbReference type="SAM" id="Phobius"/>
    </source>
</evidence>
<proteinExistence type="predicted"/>
<reference evidence="3 4" key="1">
    <citation type="submission" date="2019-08" db="EMBL/GenBank/DDBJ databases">
        <title>Complete genome sequence of Terriglobus albidus strain ORNL.</title>
        <authorList>
            <person name="Podar M."/>
        </authorList>
    </citation>
    <scope>NUCLEOTIDE SEQUENCE [LARGE SCALE GENOMIC DNA]</scope>
    <source>
        <strain evidence="3 4">ORNL</strain>
    </source>
</reference>
<dbReference type="RefSeq" id="WP_147645901.1">
    <property type="nucleotide sequence ID" value="NZ_CP042806.1"/>
</dbReference>
<feature type="transmembrane region" description="Helical" evidence="2">
    <location>
        <begin position="45"/>
        <end position="64"/>
    </location>
</feature>